<dbReference type="EC" id="3.6.4.12" evidence="4"/>
<dbReference type="GO" id="GO:0005524">
    <property type="term" value="F:ATP binding"/>
    <property type="evidence" value="ECO:0007669"/>
    <property type="project" value="UniProtKB-KW"/>
</dbReference>
<dbReference type="CDD" id="cd00873">
    <property type="entry name" value="KU80"/>
    <property type="match status" value="1"/>
</dbReference>
<dbReference type="InterPro" id="IPR036494">
    <property type="entry name" value="Ku_C_sf"/>
</dbReference>
<dbReference type="GO" id="GO:0043564">
    <property type="term" value="C:Ku70:Ku80 complex"/>
    <property type="evidence" value="ECO:0007669"/>
    <property type="project" value="InterPro"/>
</dbReference>
<evidence type="ECO:0000313" key="22">
    <source>
        <dbReference type="EMBL" id="ATY66884.1"/>
    </source>
</evidence>
<dbReference type="Pfam" id="PF08785">
    <property type="entry name" value="Ku_PK_bind"/>
    <property type="match status" value="1"/>
</dbReference>
<proteinExistence type="inferred from homology"/>
<keyword evidence="14" id="KW-0233">DNA recombination</keyword>
<dbReference type="InterPro" id="IPR002035">
    <property type="entry name" value="VWF_A"/>
</dbReference>
<feature type="compositionally biased region" description="Basic and acidic residues" evidence="20">
    <location>
        <begin position="763"/>
        <end position="772"/>
    </location>
</feature>
<dbReference type="FunFam" id="1.10.1600.10:FF:000002">
    <property type="entry name" value="X-ray repair cross-complementing protein 5"/>
    <property type="match status" value="1"/>
</dbReference>
<evidence type="ECO:0000259" key="21">
    <source>
        <dbReference type="PROSITE" id="PS50234"/>
    </source>
</evidence>
<keyword evidence="12" id="KW-0779">Telomere</keyword>
<dbReference type="SUPFAM" id="SSF100939">
    <property type="entry name" value="SPOC domain-like"/>
    <property type="match status" value="1"/>
</dbReference>
<keyword evidence="13" id="KW-0238">DNA-binding</keyword>
<dbReference type="GO" id="GO:0003690">
    <property type="term" value="F:double-stranded DNA binding"/>
    <property type="evidence" value="ECO:0007669"/>
    <property type="project" value="TreeGrafter"/>
</dbReference>
<keyword evidence="10" id="KW-0347">Helicase</keyword>
<evidence type="ECO:0000256" key="10">
    <source>
        <dbReference type="ARBA" id="ARBA00022806"/>
    </source>
</evidence>
<evidence type="ECO:0000313" key="23">
    <source>
        <dbReference type="Proteomes" id="UP000323067"/>
    </source>
</evidence>
<evidence type="ECO:0000256" key="4">
    <source>
        <dbReference type="ARBA" id="ARBA00012551"/>
    </source>
</evidence>
<keyword evidence="11" id="KW-0067">ATP-binding</keyword>
<comment type="function">
    <text evidence="17">Single-stranded DNA-dependent ATP-dependent helicase. Involved in non-homologous end joining (NHEJ) DNA double strand break repair. DNA-binding is sequence-independent but has a high affinity to nicks in double-stranded DNA and to the ends of duplex DNA. Binds to naturally occurring chromosomal ends, and therefore provides chromosomal end protection. Required also for telomere recombination to repair telomeric ends in the absence of telomerase. KU70, of the KU70/KU80 heterodimer, binds to the stem loop of TLC1, the RNA component of telomerase. Involved in telomere maintenance. Interacts with telomeric repeats and subtelomeric sequences thereby controlling telomere length and protecting against subtelomeric rearrangement. Maintains telomeric chromatin, which is involved in silencing the expression of genes located at the telomere. Required for mating-type switching.</text>
</comment>
<comment type="subcellular location">
    <subcellularLocation>
        <location evidence="2">Chromosome</location>
        <location evidence="2">Telomere</location>
    </subcellularLocation>
    <subcellularLocation>
        <location evidence="1">Nucleus</location>
    </subcellularLocation>
</comment>
<evidence type="ECO:0000256" key="13">
    <source>
        <dbReference type="ARBA" id="ARBA00023125"/>
    </source>
</evidence>
<keyword evidence="16" id="KW-0539">Nucleus</keyword>
<evidence type="ECO:0000256" key="3">
    <source>
        <dbReference type="ARBA" id="ARBA00007726"/>
    </source>
</evidence>
<protein>
    <recommendedName>
        <fullName evidence="5">ATP-dependent DNA helicase II subunit 2</fullName>
        <ecNumber evidence="4">3.6.4.12</ecNumber>
    </recommendedName>
    <alternativeName>
        <fullName evidence="18">ATP-dependent DNA helicase II subunit Ku80</fullName>
    </alternativeName>
</protein>
<evidence type="ECO:0000256" key="19">
    <source>
        <dbReference type="ARBA" id="ARBA00047995"/>
    </source>
</evidence>
<feature type="region of interest" description="Disordered" evidence="20">
    <location>
        <begin position="750"/>
        <end position="800"/>
    </location>
</feature>
<dbReference type="GO" id="GO:0000781">
    <property type="term" value="C:chromosome, telomeric region"/>
    <property type="evidence" value="ECO:0007669"/>
    <property type="project" value="UniProtKB-SubCell"/>
</dbReference>
<dbReference type="Proteomes" id="UP000323067">
    <property type="component" value="Chromosome ii"/>
</dbReference>
<reference evidence="22 23" key="1">
    <citation type="journal article" date="2017" name="BMC Genomics">
        <title>Chromosome level assembly and secondary metabolite potential of the parasitic fungus Cordyceps militaris.</title>
        <authorList>
            <person name="Kramer G.J."/>
            <person name="Nodwell J.R."/>
        </authorList>
    </citation>
    <scope>NUCLEOTIDE SEQUENCE [LARGE SCALE GENOMIC DNA]</scope>
    <source>
        <strain evidence="22 23">ATCC 34164</strain>
    </source>
</reference>
<dbReference type="PROSITE" id="PS50234">
    <property type="entry name" value="VWFA"/>
    <property type="match status" value="1"/>
</dbReference>
<name>A0A2H4SUV1_CORMI</name>
<dbReference type="OrthoDB" id="30826at2759"/>
<dbReference type="Gene3D" id="1.10.1600.10">
    <property type="match status" value="1"/>
</dbReference>
<evidence type="ECO:0000256" key="20">
    <source>
        <dbReference type="SAM" id="MobiDB-lite"/>
    </source>
</evidence>
<accession>A0A2H4SUV1</accession>
<dbReference type="InterPro" id="IPR016194">
    <property type="entry name" value="SPOC-like_C_dom_sf"/>
</dbReference>
<dbReference type="InterPro" id="IPR006164">
    <property type="entry name" value="DNA_bd_Ku70/Ku80"/>
</dbReference>
<gene>
    <name evidence="22" type="ORF">A9K55_000561</name>
</gene>
<dbReference type="FunFam" id="3.40.50.410:FF:000073">
    <property type="entry name" value="ATP-dependent DNA helicase II subunit 2"/>
    <property type="match status" value="1"/>
</dbReference>
<evidence type="ECO:0000256" key="9">
    <source>
        <dbReference type="ARBA" id="ARBA00022801"/>
    </source>
</evidence>
<evidence type="ECO:0000256" key="8">
    <source>
        <dbReference type="ARBA" id="ARBA00022763"/>
    </source>
</evidence>
<dbReference type="Pfam" id="PF02735">
    <property type="entry name" value="Ku"/>
    <property type="match status" value="1"/>
</dbReference>
<evidence type="ECO:0000256" key="18">
    <source>
        <dbReference type="ARBA" id="ARBA00031847"/>
    </source>
</evidence>
<dbReference type="InterPro" id="IPR012337">
    <property type="entry name" value="RNaseH-like_sf"/>
</dbReference>
<evidence type="ECO:0000256" key="14">
    <source>
        <dbReference type="ARBA" id="ARBA00023172"/>
    </source>
</evidence>
<dbReference type="InterPro" id="IPR036465">
    <property type="entry name" value="vWFA_dom_sf"/>
</dbReference>
<evidence type="ECO:0000256" key="6">
    <source>
        <dbReference type="ARBA" id="ARBA00022454"/>
    </source>
</evidence>
<comment type="similarity">
    <text evidence="3">Belongs to the ku80 family.</text>
</comment>
<keyword evidence="7" id="KW-0547">Nucleotide-binding</keyword>
<dbReference type="GO" id="GO:0003684">
    <property type="term" value="F:damaged DNA binding"/>
    <property type="evidence" value="ECO:0007669"/>
    <property type="project" value="InterPro"/>
</dbReference>
<dbReference type="Gene3D" id="3.40.50.410">
    <property type="entry name" value="von Willebrand factor, type A domain"/>
    <property type="match status" value="1"/>
</dbReference>
<dbReference type="PANTHER" id="PTHR12604:SF4">
    <property type="entry name" value="X-RAY REPAIR CROSS-COMPLEMENTING PROTEIN 5"/>
    <property type="match status" value="1"/>
</dbReference>
<evidence type="ECO:0000256" key="12">
    <source>
        <dbReference type="ARBA" id="ARBA00022895"/>
    </source>
</evidence>
<dbReference type="GO" id="GO:0000723">
    <property type="term" value="P:telomere maintenance"/>
    <property type="evidence" value="ECO:0007669"/>
    <property type="project" value="InterPro"/>
</dbReference>
<evidence type="ECO:0000256" key="15">
    <source>
        <dbReference type="ARBA" id="ARBA00023204"/>
    </source>
</evidence>
<evidence type="ECO:0000256" key="5">
    <source>
        <dbReference type="ARBA" id="ARBA00021792"/>
    </source>
</evidence>
<sequence>MAEKEATVFILDLGASMGKSRSGRRESDLDWSMRYVWDKISDIVSANRKTLCVGVVGLRTDETRNPLMADDGYENISVLQELGPMTMTSLKSLQTSIKPSKTYSGDAISAIVVAVDMIDTFTKKLKWTRKIVMITDAQSAIDPDDIGDIAHKINDSNITLTVLGVDFDDPEYGFKEEDKSPTKADNEKTLKSLADQCTGGVFASIVEAIDEIDTPRVKQVKPYKTYDGTLVLGDPEKFPSALNINVERYFKTHVARQIAASTVVLKSEQGGTQSTHTLEEEPMDGVEFSAVKQARTYKVNAPDAPGGKKDVEFETLAKGFEYGRTAVHISESEHNITKLETTKSFSILGFIPWDKWEPFLGMGEVCVTHARKFDEKSELAMSSLVWGLNELESYAVARLVTKDGKEPILVLLAPGLEPELECLYDIPLPFAEDVRAYKFPPLDKVITVTGKTLTTHRLLPTDELNEAMGEYVDAMDLDSYGMDDQGEPAEFAPIDETYNPIIHRINNAVKQRAVYPDRPIEDIPSVLLRYAKPPQDLIDRVQDRIENLIKEAEVKKVPPKAKGRRNREAVKPLSGLDVDALLGGDSKGQITPENAVPDFKRAMATSEEISDIQSAAKQMGDIIKSLVTDSFGDSKYAQAVECIGVMRDELINMEEPEMFNAFARELKKMLLSGTLGGDRRDFWFKVRWSRLGLIEQSQSDVSKVTADEADEVRLLIWNCIVLMPASLDIETRLKDLESILGQAVFLADQPQKEPECVPEEDESRVVQRKEGKPSSSTNASIDCVTPHDPPASSGEEEIDDMPPFSELKIQDLSDEDVAFCPWKLVKGYADYYTGKANRERVRPFFDNALKDRDWYFRVSSFYIRDTTDPKKAHLLVSSRQVENLLSAINRALGTELTVPYGPSRRAFFLRFTGCGPFRPRFLLHHKRHAAAAAATGSGLDIEDPRTWPKDDGPVASEEALAALQMDAGARLTANMARMRRDPAKVSKLTAAERFETRKEARKKEMQAMLGHLGLKDGAVDSKSDVVFFSVDVEAIEVSPGPVSEIGIAILDMQRVGEQSPGSRGRDWWPLMEAHHLRIKEYAGLTNYRYVKGCPDDFQFGDSTFPSRAEACAAVLDILRPYVDERRRIVLAGHDIAQDVGYMSRLGFDLEGETRSVGTVDAQVLHKVWMQSDSGRALSTVLDDLGFEYAYLHNAGNDAVHTLRAVIGAAFAYTEPASPQ</sequence>
<evidence type="ECO:0000256" key="1">
    <source>
        <dbReference type="ARBA" id="ARBA00004123"/>
    </source>
</evidence>
<evidence type="ECO:0000256" key="7">
    <source>
        <dbReference type="ARBA" id="ARBA00022741"/>
    </source>
</evidence>
<dbReference type="PANTHER" id="PTHR12604">
    <property type="entry name" value="KU AUTOANTIGEN DNA HELICASE"/>
    <property type="match status" value="1"/>
</dbReference>
<dbReference type="SMART" id="SM00559">
    <property type="entry name" value="Ku78"/>
    <property type="match status" value="1"/>
</dbReference>
<dbReference type="Gene3D" id="1.25.40.240">
    <property type="entry name" value="Ku, C-terminal domain"/>
    <property type="match status" value="1"/>
</dbReference>
<dbReference type="GO" id="GO:0016787">
    <property type="term" value="F:hydrolase activity"/>
    <property type="evidence" value="ECO:0007669"/>
    <property type="project" value="UniProtKB-KW"/>
</dbReference>
<dbReference type="SUPFAM" id="SSF101420">
    <property type="entry name" value="C-terminal domain of Ku80"/>
    <property type="match status" value="1"/>
</dbReference>
<keyword evidence="8" id="KW-0227">DNA damage</keyword>
<dbReference type="SUPFAM" id="SSF53300">
    <property type="entry name" value="vWA-like"/>
    <property type="match status" value="1"/>
</dbReference>
<dbReference type="GO" id="GO:0042162">
    <property type="term" value="F:telomeric DNA binding"/>
    <property type="evidence" value="ECO:0007669"/>
    <property type="project" value="InterPro"/>
</dbReference>
<dbReference type="Pfam" id="PF21762">
    <property type="entry name" value="DEDDh_C"/>
    <property type="match status" value="1"/>
</dbReference>
<feature type="domain" description="VWFA" evidence="21">
    <location>
        <begin position="6"/>
        <end position="220"/>
    </location>
</feature>
<dbReference type="GO" id="GO:0006310">
    <property type="term" value="P:DNA recombination"/>
    <property type="evidence" value="ECO:0007669"/>
    <property type="project" value="UniProtKB-KW"/>
</dbReference>
<comment type="catalytic activity">
    <reaction evidence="19">
        <text>ATP + H2O = ADP + phosphate + H(+)</text>
        <dbReference type="Rhea" id="RHEA:13065"/>
        <dbReference type="ChEBI" id="CHEBI:15377"/>
        <dbReference type="ChEBI" id="CHEBI:15378"/>
        <dbReference type="ChEBI" id="CHEBI:30616"/>
        <dbReference type="ChEBI" id="CHEBI:43474"/>
        <dbReference type="ChEBI" id="CHEBI:456216"/>
        <dbReference type="EC" id="3.6.4.12"/>
    </reaction>
</comment>
<dbReference type="InterPro" id="IPR014893">
    <property type="entry name" value="Ku_PK_bind"/>
</dbReference>
<evidence type="ECO:0000256" key="2">
    <source>
        <dbReference type="ARBA" id="ARBA00004574"/>
    </source>
</evidence>
<dbReference type="InterPro" id="IPR048519">
    <property type="entry name" value="Gfd2/YDR514C-like_C"/>
</dbReference>
<evidence type="ECO:0000256" key="16">
    <source>
        <dbReference type="ARBA" id="ARBA00023242"/>
    </source>
</evidence>
<dbReference type="GO" id="GO:0003678">
    <property type="term" value="F:DNA helicase activity"/>
    <property type="evidence" value="ECO:0007669"/>
    <property type="project" value="UniProtKB-EC"/>
</dbReference>
<dbReference type="EMBL" id="CP023327">
    <property type="protein sequence ID" value="ATY66884.1"/>
    <property type="molecule type" value="Genomic_DNA"/>
</dbReference>
<organism evidence="22 23">
    <name type="scientific">Cordyceps militaris</name>
    <name type="common">Caterpillar fungus</name>
    <name type="synonym">Clavaria militaris</name>
    <dbReference type="NCBI Taxonomy" id="73501"/>
    <lineage>
        <taxon>Eukaryota</taxon>
        <taxon>Fungi</taxon>
        <taxon>Dikarya</taxon>
        <taxon>Ascomycota</taxon>
        <taxon>Pezizomycotina</taxon>
        <taxon>Sordariomycetes</taxon>
        <taxon>Hypocreomycetidae</taxon>
        <taxon>Hypocreales</taxon>
        <taxon>Cordycipitaceae</taxon>
        <taxon>Cordyceps</taxon>
    </lineage>
</organism>
<dbReference type="GO" id="GO:0006303">
    <property type="term" value="P:double-strand break repair via nonhomologous end joining"/>
    <property type="evidence" value="ECO:0007669"/>
    <property type="project" value="InterPro"/>
</dbReference>
<dbReference type="InterPro" id="IPR005161">
    <property type="entry name" value="Ku_N"/>
</dbReference>
<evidence type="ECO:0000256" key="17">
    <source>
        <dbReference type="ARBA" id="ARBA00024890"/>
    </source>
</evidence>
<keyword evidence="6" id="KW-0158">Chromosome</keyword>
<keyword evidence="9" id="KW-0378">Hydrolase</keyword>
<dbReference type="Gene3D" id="2.40.290.10">
    <property type="match status" value="1"/>
</dbReference>
<dbReference type="VEuPathDB" id="FungiDB:A9K55_000561"/>
<dbReference type="InterPro" id="IPR024193">
    <property type="entry name" value="Ku80"/>
</dbReference>
<dbReference type="VEuPathDB" id="FungiDB:CCM_01837"/>
<dbReference type="AlphaFoldDB" id="A0A2H4SUV1"/>
<dbReference type="Pfam" id="PF03731">
    <property type="entry name" value="Ku_N"/>
    <property type="match status" value="1"/>
</dbReference>
<dbReference type="SUPFAM" id="SSF53098">
    <property type="entry name" value="Ribonuclease H-like"/>
    <property type="match status" value="1"/>
</dbReference>
<evidence type="ECO:0000256" key="11">
    <source>
        <dbReference type="ARBA" id="ARBA00022840"/>
    </source>
</evidence>
<keyword evidence="15" id="KW-0234">DNA repair</keyword>